<evidence type="ECO:0000313" key="2">
    <source>
        <dbReference type="Proteomes" id="UP001055811"/>
    </source>
</evidence>
<name>A0ACB8ZMQ2_CICIN</name>
<dbReference type="Proteomes" id="UP001055811">
    <property type="component" value="Linkage Group LG08"/>
</dbReference>
<keyword evidence="2" id="KW-1185">Reference proteome</keyword>
<reference evidence="2" key="1">
    <citation type="journal article" date="2022" name="Mol. Ecol. Resour.">
        <title>The genomes of chicory, endive, great burdock and yacon provide insights into Asteraceae palaeo-polyploidization history and plant inulin production.</title>
        <authorList>
            <person name="Fan W."/>
            <person name="Wang S."/>
            <person name="Wang H."/>
            <person name="Wang A."/>
            <person name="Jiang F."/>
            <person name="Liu H."/>
            <person name="Zhao H."/>
            <person name="Xu D."/>
            <person name="Zhang Y."/>
        </authorList>
    </citation>
    <scope>NUCLEOTIDE SEQUENCE [LARGE SCALE GENOMIC DNA]</scope>
    <source>
        <strain evidence="2">cv. Punajuju</strain>
    </source>
</reference>
<organism evidence="1 2">
    <name type="scientific">Cichorium intybus</name>
    <name type="common">Chicory</name>
    <dbReference type="NCBI Taxonomy" id="13427"/>
    <lineage>
        <taxon>Eukaryota</taxon>
        <taxon>Viridiplantae</taxon>
        <taxon>Streptophyta</taxon>
        <taxon>Embryophyta</taxon>
        <taxon>Tracheophyta</taxon>
        <taxon>Spermatophyta</taxon>
        <taxon>Magnoliopsida</taxon>
        <taxon>eudicotyledons</taxon>
        <taxon>Gunneridae</taxon>
        <taxon>Pentapetalae</taxon>
        <taxon>asterids</taxon>
        <taxon>campanulids</taxon>
        <taxon>Asterales</taxon>
        <taxon>Asteraceae</taxon>
        <taxon>Cichorioideae</taxon>
        <taxon>Cichorieae</taxon>
        <taxon>Cichoriinae</taxon>
        <taxon>Cichorium</taxon>
    </lineage>
</organism>
<comment type="caution">
    <text evidence="1">The sequence shown here is derived from an EMBL/GenBank/DDBJ whole genome shotgun (WGS) entry which is preliminary data.</text>
</comment>
<evidence type="ECO:0000313" key="1">
    <source>
        <dbReference type="EMBL" id="KAI3698604.1"/>
    </source>
</evidence>
<protein>
    <submittedName>
        <fullName evidence="1">Uncharacterized protein</fullName>
    </submittedName>
</protein>
<accession>A0ACB8ZMQ2</accession>
<reference evidence="1 2" key="2">
    <citation type="journal article" date="2022" name="Mol. Ecol. Resour.">
        <title>The genomes of chicory, endive, great burdock and yacon provide insights into Asteraceae paleo-polyploidization history and plant inulin production.</title>
        <authorList>
            <person name="Fan W."/>
            <person name="Wang S."/>
            <person name="Wang H."/>
            <person name="Wang A."/>
            <person name="Jiang F."/>
            <person name="Liu H."/>
            <person name="Zhao H."/>
            <person name="Xu D."/>
            <person name="Zhang Y."/>
        </authorList>
    </citation>
    <scope>NUCLEOTIDE SEQUENCE [LARGE SCALE GENOMIC DNA]</scope>
    <source>
        <strain evidence="2">cv. Punajuju</strain>
        <tissue evidence="1">Leaves</tissue>
    </source>
</reference>
<proteinExistence type="predicted"/>
<dbReference type="EMBL" id="CM042016">
    <property type="protein sequence ID" value="KAI3698604.1"/>
    <property type="molecule type" value="Genomic_DNA"/>
</dbReference>
<gene>
    <name evidence="1" type="ORF">L2E82_42268</name>
</gene>
<sequence>MEHLHACCCSPRICVAVLEELAAYNLQDDGCDTIEGNDELGFPVDSRMYVIGALELAVYNLQDGGRDTVEANDELGLPVNSRVYVIGA</sequence>